<evidence type="ECO:0000313" key="2">
    <source>
        <dbReference type="Proteomes" id="UP000054279"/>
    </source>
</evidence>
<keyword evidence="2" id="KW-1185">Reference proteome</keyword>
<name>A0A0C9TQH5_SPHS4</name>
<evidence type="ECO:0000313" key="1">
    <source>
        <dbReference type="EMBL" id="KIJ32363.1"/>
    </source>
</evidence>
<proteinExistence type="predicted"/>
<organism evidence="1 2">
    <name type="scientific">Sphaerobolus stellatus (strain SS14)</name>
    <dbReference type="NCBI Taxonomy" id="990650"/>
    <lineage>
        <taxon>Eukaryota</taxon>
        <taxon>Fungi</taxon>
        <taxon>Dikarya</taxon>
        <taxon>Basidiomycota</taxon>
        <taxon>Agaricomycotina</taxon>
        <taxon>Agaricomycetes</taxon>
        <taxon>Phallomycetidae</taxon>
        <taxon>Geastrales</taxon>
        <taxon>Sphaerobolaceae</taxon>
        <taxon>Sphaerobolus</taxon>
    </lineage>
</organism>
<dbReference type="EMBL" id="KN837228">
    <property type="protein sequence ID" value="KIJ32363.1"/>
    <property type="molecule type" value="Genomic_DNA"/>
</dbReference>
<dbReference type="OrthoDB" id="1667110at2759"/>
<protein>
    <submittedName>
        <fullName evidence="1">Uncharacterized protein</fullName>
    </submittedName>
</protein>
<accession>A0A0C9TQH5</accession>
<dbReference type="HOGENOM" id="CLU_2062944_0_0_1"/>
<dbReference type="AlphaFoldDB" id="A0A0C9TQH5"/>
<reference evidence="1 2" key="1">
    <citation type="submission" date="2014-06" db="EMBL/GenBank/DDBJ databases">
        <title>Evolutionary Origins and Diversification of the Mycorrhizal Mutualists.</title>
        <authorList>
            <consortium name="DOE Joint Genome Institute"/>
            <consortium name="Mycorrhizal Genomics Consortium"/>
            <person name="Kohler A."/>
            <person name="Kuo A."/>
            <person name="Nagy L.G."/>
            <person name="Floudas D."/>
            <person name="Copeland A."/>
            <person name="Barry K.W."/>
            <person name="Cichocki N."/>
            <person name="Veneault-Fourrey C."/>
            <person name="LaButti K."/>
            <person name="Lindquist E.A."/>
            <person name="Lipzen A."/>
            <person name="Lundell T."/>
            <person name="Morin E."/>
            <person name="Murat C."/>
            <person name="Riley R."/>
            <person name="Ohm R."/>
            <person name="Sun H."/>
            <person name="Tunlid A."/>
            <person name="Henrissat B."/>
            <person name="Grigoriev I.V."/>
            <person name="Hibbett D.S."/>
            <person name="Martin F."/>
        </authorList>
    </citation>
    <scope>NUCLEOTIDE SEQUENCE [LARGE SCALE GENOMIC DNA]</scope>
    <source>
        <strain evidence="1 2">SS14</strain>
    </source>
</reference>
<sequence>MKEFLAKYSNIFMDANAKEDDASPNEQSECWSLDCMDNHSSTTPRTPKYLSNPSELLPPTMGRYGDPLDPAQIPKAPFCLFSKNILDEQFRAIWAIRQSLVVSDLLDNFSIKWTPHYFH</sequence>
<gene>
    <name evidence="1" type="ORF">M422DRAFT_52928</name>
</gene>
<dbReference type="Proteomes" id="UP000054279">
    <property type="component" value="Unassembled WGS sequence"/>
</dbReference>